<sequence length="258" mass="29163">MQEIVFRSSDNQALTTSAIVAEKFGKEHYNVLKAINNLLSMTSEKSLFVDNQQLAKMFALTEVEQPMPVGGVKKIPVYVMNRDGFTLLAMGFTGAKALAFKLEYINAFNAMEQQIRQSSGVPQSFAQALMLAAKQQEMIEAQQKQLEVQQPKVEFFDAVAESKTAIEMKLIANTLHFKGVGRNKLFCILREQGILNGGNVPYQRYIDCGYFRTIEQKYTVPSGETRINIKTLVYQRGLDYIRKMLKRLGYVEAEGSLF</sequence>
<dbReference type="Pfam" id="PF03374">
    <property type="entry name" value="ANT"/>
    <property type="match status" value="1"/>
</dbReference>
<reference evidence="2" key="1">
    <citation type="journal article" date="2021" name="Proc. Natl. Acad. Sci. U.S.A.">
        <title>A Catalog of Tens of Thousands of Viruses from Human Metagenomes Reveals Hidden Associations with Chronic Diseases.</title>
        <authorList>
            <person name="Tisza M.J."/>
            <person name="Buck C.B."/>
        </authorList>
    </citation>
    <scope>NUCLEOTIDE SEQUENCE</scope>
    <source>
        <strain evidence="2">CtZro7</strain>
    </source>
</reference>
<name>A0A8S5PRK1_9CAUD</name>
<dbReference type="NCBIfam" id="TIGR02681">
    <property type="entry name" value="phage_pRha"/>
    <property type="match status" value="1"/>
</dbReference>
<feature type="domain" description="Antirepressor protein C-terminal" evidence="1">
    <location>
        <begin position="143"/>
        <end position="246"/>
    </location>
</feature>
<dbReference type="GO" id="GO:0003677">
    <property type="term" value="F:DNA binding"/>
    <property type="evidence" value="ECO:0007669"/>
    <property type="project" value="InterPro"/>
</dbReference>
<dbReference type="InterPro" id="IPR005039">
    <property type="entry name" value="Ant_C"/>
</dbReference>
<organism evidence="2">
    <name type="scientific">Siphoviridae sp. ctZro7</name>
    <dbReference type="NCBI Taxonomy" id="2825561"/>
    <lineage>
        <taxon>Viruses</taxon>
        <taxon>Duplodnaviria</taxon>
        <taxon>Heunggongvirae</taxon>
        <taxon>Uroviricota</taxon>
        <taxon>Caudoviricetes</taxon>
    </lineage>
</organism>
<accession>A0A8S5PRK1</accession>
<protein>
    <submittedName>
        <fullName evidence="2">KilAC domain protein</fullName>
    </submittedName>
</protein>
<proteinExistence type="predicted"/>
<evidence type="ECO:0000259" key="1">
    <source>
        <dbReference type="Pfam" id="PF03374"/>
    </source>
</evidence>
<evidence type="ECO:0000313" key="2">
    <source>
        <dbReference type="EMBL" id="DAE09125.1"/>
    </source>
</evidence>
<dbReference type="InterPro" id="IPR014054">
    <property type="entry name" value="Phage_regulatory_Rha"/>
</dbReference>
<dbReference type="EMBL" id="BK015483">
    <property type="protein sequence ID" value="DAE09125.1"/>
    <property type="molecule type" value="Genomic_DNA"/>
</dbReference>
<dbReference type="Pfam" id="PF09669">
    <property type="entry name" value="Phage_pRha"/>
    <property type="match status" value="1"/>
</dbReference>